<dbReference type="STRING" id="882083.SacmaDRAFT_0764"/>
<dbReference type="AlphaFoldDB" id="H5X7A0"/>
<reference evidence="1 2" key="1">
    <citation type="journal article" date="2012" name="Stand. Genomic Sci.">
        <title>Genome sequence of the ocean sediment bacterium Saccharomonospora marina type strain (XMU15(T)).</title>
        <authorList>
            <person name="Klenk H.P."/>
            <person name="Lu M."/>
            <person name="Lucas S."/>
            <person name="Lapidus A."/>
            <person name="Copeland A."/>
            <person name="Pitluck S."/>
            <person name="Goodwin L.A."/>
            <person name="Han C."/>
            <person name="Tapia R."/>
            <person name="Brambilla E.M."/>
            <person name="Potter G."/>
            <person name="Land M."/>
            <person name="Ivanova N."/>
            <person name="Rohde M."/>
            <person name="Goker M."/>
            <person name="Detter J.C."/>
            <person name="Li W.J."/>
            <person name="Kyrpides N.C."/>
            <person name="Woyke T."/>
        </authorList>
    </citation>
    <scope>NUCLEOTIDE SEQUENCE [LARGE SCALE GENOMIC DNA]</scope>
    <source>
        <strain evidence="1 2">XMU15</strain>
    </source>
</reference>
<dbReference type="eggNOG" id="ENOG5033TR6">
    <property type="taxonomic scope" value="Bacteria"/>
</dbReference>
<name>H5X7A0_9PSEU</name>
<feature type="non-terminal residue" evidence="1">
    <location>
        <position position="1"/>
    </location>
</feature>
<dbReference type="SUPFAM" id="SSF48452">
    <property type="entry name" value="TPR-like"/>
    <property type="match status" value="1"/>
</dbReference>
<dbReference type="HOGENOM" id="CLU_1411616_0_0_11"/>
<accession>H5X7A0</accession>
<keyword evidence="2" id="KW-1185">Reference proteome</keyword>
<evidence type="ECO:0000313" key="2">
    <source>
        <dbReference type="Proteomes" id="UP000004926"/>
    </source>
</evidence>
<dbReference type="EMBL" id="CM001439">
    <property type="protein sequence ID" value="EHR49060.1"/>
    <property type="molecule type" value="Genomic_DNA"/>
</dbReference>
<organism evidence="1 2">
    <name type="scientific">Saccharomonospora marina XMU15</name>
    <dbReference type="NCBI Taxonomy" id="882083"/>
    <lineage>
        <taxon>Bacteria</taxon>
        <taxon>Bacillati</taxon>
        <taxon>Actinomycetota</taxon>
        <taxon>Actinomycetes</taxon>
        <taxon>Pseudonocardiales</taxon>
        <taxon>Pseudonocardiaceae</taxon>
        <taxon>Saccharomonospora</taxon>
    </lineage>
</organism>
<gene>
    <name evidence="1" type="ORF">SacmaDRAFT_0764</name>
</gene>
<sequence length="192" mass="20378">ALARAAVATGDADEDGIDPAGALADALLGLAADNLALGRFGTAQRLLERARSAHPVWRIEVRTCWVTAELSLARGLADDAVLPAKRALGLSRQRGAARHVVKSELVLAAALAATGDQDARVRAEALVGSALEAAHRWELRSLTWPARLLAADLDPANAEWNRSRVTRELHALLLAADPAGKRLAFRSAWVPI</sequence>
<dbReference type="Proteomes" id="UP000004926">
    <property type="component" value="Chromosome"/>
</dbReference>
<dbReference type="InterPro" id="IPR011990">
    <property type="entry name" value="TPR-like_helical_dom_sf"/>
</dbReference>
<evidence type="ECO:0000313" key="1">
    <source>
        <dbReference type="EMBL" id="EHR49060.1"/>
    </source>
</evidence>
<proteinExistence type="predicted"/>
<protein>
    <recommendedName>
        <fullName evidence="3">MalT-like TPR region domain-containing protein</fullName>
    </recommendedName>
</protein>
<evidence type="ECO:0008006" key="3">
    <source>
        <dbReference type="Google" id="ProtNLM"/>
    </source>
</evidence>